<dbReference type="Proteomes" id="UP000462212">
    <property type="component" value="Unassembled WGS sequence"/>
</dbReference>
<evidence type="ECO:0000256" key="3">
    <source>
        <dbReference type="ARBA" id="ARBA00022801"/>
    </source>
</evidence>
<keyword evidence="4 6" id="KW-0862">Zinc</keyword>
<sequence>LDSGFRHPRRPDKIIHTKFDPERVRSAKPLLTVEQLAHVATHGWTKLVVVVGGVGAVVFYVSNLEEVPVSGRRRFNCYSDGSVEAQGQMMYEKVMRDARGAILPDYDPRVKQVHRVMERLVPVSGMEDTRWELHVIHSDEMNAFVLPGGKVFVYSGILPIAKNDDGLAAILGHEIAHNVARHQAEQLSSLVILAPVRWAFIYLDYAGFTAGFGRVLADLALNFGLMMPASRKQESEADYIGLIMMAKACYDPKAAVKVWQRMEAANKSDIPQWLSTHPTNNTRIEQMTNWLPKAEAARDESGCAVTMGHAKDFQETMGRWGSFGNIVTLREM</sequence>
<keyword evidence="3 6" id="KW-0378">Hydrolase</keyword>
<keyword evidence="2" id="KW-0479">Metal-binding</keyword>
<dbReference type="AlphaFoldDB" id="A0A8H8RAJ6"/>
<comment type="cofactor">
    <cofactor evidence="6">
        <name>Zn(2+)</name>
        <dbReference type="ChEBI" id="CHEBI:29105"/>
    </cofactor>
    <text evidence="6">Binds 1 zinc ion per subunit.</text>
</comment>
<organism evidence="8 9">
    <name type="scientific">Lachnellula subtilissima</name>
    <dbReference type="NCBI Taxonomy" id="602034"/>
    <lineage>
        <taxon>Eukaryota</taxon>
        <taxon>Fungi</taxon>
        <taxon>Dikarya</taxon>
        <taxon>Ascomycota</taxon>
        <taxon>Pezizomycotina</taxon>
        <taxon>Leotiomycetes</taxon>
        <taxon>Helotiales</taxon>
        <taxon>Lachnaceae</taxon>
        <taxon>Lachnellula</taxon>
    </lineage>
</organism>
<dbReference type="InterPro" id="IPR051156">
    <property type="entry name" value="Mito/Outer_Membr_Metalloprot"/>
</dbReference>
<dbReference type="GO" id="GO:0034982">
    <property type="term" value="P:mitochondrial protein processing"/>
    <property type="evidence" value="ECO:0007669"/>
    <property type="project" value="TreeGrafter"/>
</dbReference>
<comment type="caution">
    <text evidence="8">The sequence shown here is derived from an EMBL/GenBank/DDBJ whole genome shotgun (WGS) entry which is preliminary data.</text>
</comment>
<dbReference type="OrthoDB" id="7464992at2759"/>
<feature type="domain" description="Peptidase M48" evidence="7">
    <location>
        <begin position="111"/>
        <end position="290"/>
    </location>
</feature>
<gene>
    <name evidence="8" type="primary">oma1</name>
    <name evidence="8" type="ORF">LSUB1_G007797</name>
</gene>
<dbReference type="EMBL" id="QGMJ01001351">
    <property type="protein sequence ID" value="TVY31657.1"/>
    <property type="molecule type" value="Genomic_DNA"/>
</dbReference>
<evidence type="ECO:0000259" key="7">
    <source>
        <dbReference type="Pfam" id="PF01435"/>
    </source>
</evidence>
<name>A0A8H8RAJ6_9HELO</name>
<dbReference type="CDD" id="cd07331">
    <property type="entry name" value="M48C_Oma1_like"/>
    <property type="match status" value="1"/>
</dbReference>
<proteinExistence type="inferred from homology"/>
<dbReference type="InterPro" id="IPR001915">
    <property type="entry name" value="Peptidase_M48"/>
</dbReference>
<evidence type="ECO:0000256" key="4">
    <source>
        <dbReference type="ARBA" id="ARBA00022833"/>
    </source>
</evidence>
<dbReference type="Pfam" id="PF01435">
    <property type="entry name" value="Peptidase_M48"/>
    <property type="match status" value="1"/>
</dbReference>
<evidence type="ECO:0000256" key="2">
    <source>
        <dbReference type="ARBA" id="ARBA00022723"/>
    </source>
</evidence>
<keyword evidence="1 6" id="KW-0645">Protease</keyword>
<feature type="non-terminal residue" evidence="8">
    <location>
        <position position="1"/>
    </location>
</feature>
<reference evidence="8 9" key="1">
    <citation type="submission" date="2018-05" db="EMBL/GenBank/DDBJ databases">
        <title>Genome sequencing and assembly of the regulated plant pathogen Lachnellula willkommii and related sister species for the development of diagnostic species identification markers.</title>
        <authorList>
            <person name="Giroux E."/>
            <person name="Bilodeau G."/>
        </authorList>
    </citation>
    <scope>NUCLEOTIDE SEQUENCE [LARGE SCALE GENOMIC DNA]</scope>
    <source>
        <strain evidence="8 9">CBS 197.66</strain>
    </source>
</reference>
<dbReference type="GO" id="GO:0004222">
    <property type="term" value="F:metalloendopeptidase activity"/>
    <property type="evidence" value="ECO:0007669"/>
    <property type="project" value="InterPro"/>
</dbReference>
<dbReference type="Gene3D" id="3.30.2010.10">
    <property type="entry name" value="Metalloproteases ('zincins'), catalytic domain"/>
    <property type="match status" value="1"/>
</dbReference>
<dbReference type="PANTHER" id="PTHR22726">
    <property type="entry name" value="METALLOENDOPEPTIDASE OMA1"/>
    <property type="match status" value="1"/>
</dbReference>
<comment type="similarity">
    <text evidence="6">Belongs to the peptidase M48 family.</text>
</comment>
<dbReference type="PANTHER" id="PTHR22726:SF1">
    <property type="entry name" value="METALLOENDOPEPTIDASE OMA1, MITOCHONDRIAL"/>
    <property type="match status" value="1"/>
</dbReference>
<dbReference type="GO" id="GO:0006515">
    <property type="term" value="P:protein quality control for misfolded or incompletely synthesized proteins"/>
    <property type="evidence" value="ECO:0007669"/>
    <property type="project" value="TreeGrafter"/>
</dbReference>
<protein>
    <submittedName>
        <fullName evidence="8">Mitochondrial metalloendopeptidase</fullName>
    </submittedName>
</protein>
<dbReference type="GO" id="GO:0046872">
    <property type="term" value="F:metal ion binding"/>
    <property type="evidence" value="ECO:0007669"/>
    <property type="project" value="UniProtKB-KW"/>
</dbReference>
<evidence type="ECO:0000313" key="9">
    <source>
        <dbReference type="Proteomes" id="UP000462212"/>
    </source>
</evidence>
<keyword evidence="5 6" id="KW-0482">Metalloprotease</keyword>
<accession>A0A8H8RAJ6</accession>
<evidence type="ECO:0000313" key="8">
    <source>
        <dbReference type="EMBL" id="TVY31657.1"/>
    </source>
</evidence>
<dbReference type="GO" id="GO:0005743">
    <property type="term" value="C:mitochondrial inner membrane"/>
    <property type="evidence" value="ECO:0007669"/>
    <property type="project" value="TreeGrafter"/>
</dbReference>
<keyword evidence="9" id="KW-1185">Reference proteome</keyword>
<evidence type="ECO:0000256" key="5">
    <source>
        <dbReference type="ARBA" id="ARBA00023049"/>
    </source>
</evidence>
<evidence type="ECO:0000256" key="1">
    <source>
        <dbReference type="ARBA" id="ARBA00022670"/>
    </source>
</evidence>
<evidence type="ECO:0000256" key="6">
    <source>
        <dbReference type="RuleBase" id="RU003983"/>
    </source>
</evidence>